<sequence length="154" mass="16923">MASNWNPESTHPSDHCSGQNRAELLELAKQGIRDRLEFLTRDEVEVMLGGFNALCSNSAVDELHSDWNLIGLLDRDGTYLYPAFQLDADRHQVHPVVTHANRALHAATDPYGAASWWLTTTAVLSGCSPLDKLADGTLNVIAVNNILAFQRQGV</sequence>
<accession>A0ABV5XTN0</accession>
<evidence type="ECO:0000313" key="1">
    <source>
        <dbReference type="EMBL" id="MFB9785493.1"/>
    </source>
</evidence>
<dbReference type="EMBL" id="JBHMAS010000145">
    <property type="protein sequence ID" value="MFB9785493.1"/>
    <property type="molecule type" value="Genomic_DNA"/>
</dbReference>
<evidence type="ECO:0000313" key="2">
    <source>
        <dbReference type="Proteomes" id="UP001589587"/>
    </source>
</evidence>
<comment type="caution">
    <text evidence="1">The sequence shown here is derived from an EMBL/GenBank/DDBJ whole genome shotgun (WGS) entry which is preliminary data.</text>
</comment>
<reference evidence="1 2" key="1">
    <citation type="submission" date="2024-09" db="EMBL/GenBank/DDBJ databases">
        <authorList>
            <person name="Sun Q."/>
            <person name="Mori K."/>
        </authorList>
    </citation>
    <scope>NUCLEOTIDE SEQUENCE [LARGE SCALE GENOMIC DNA]</scope>
    <source>
        <strain evidence="1 2">JCM 11411</strain>
    </source>
</reference>
<protein>
    <submittedName>
        <fullName evidence="1">Uncharacterized protein</fullName>
    </submittedName>
</protein>
<proteinExistence type="predicted"/>
<organism evidence="1 2">
    <name type="scientific">Rhodococcus baikonurensis</name>
    <dbReference type="NCBI Taxonomy" id="172041"/>
    <lineage>
        <taxon>Bacteria</taxon>
        <taxon>Bacillati</taxon>
        <taxon>Actinomycetota</taxon>
        <taxon>Actinomycetes</taxon>
        <taxon>Mycobacteriales</taxon>
        <taxon>Nocardiaceae</taxon>
        <taxon>Rhodococcus</taxon>
        <taxon>Rhodococcus erythropolis group</taxon>
    </lineage>
</organism>
<gene>
    <name evidence="1" type="ORF">ACFFQ6_37985</name>
</gene>
<keyword evidence="2" id="KW-1185">Reference proteome</keyword>
<dbReference type="Proteomes" id="UP001589587">
    <property type="component" value="Unassembled WGS sequence"/>
</dbReference>
<dbReference type="RefSeq" id="WP_378377610.1">
    <property type="nucleotide sequence ID" value="NZ_JBHMAS010000145.1"/>
</dbReference>
<name>A0ABV5XTN0_9NOCA</name>